<protein>
    <submittedName>
        <fullName evidence="1">FdxN element excision controlling factor protein</fullName>
    </submittedName>
</protein>
<dbReference type="Proteomes" id="UP000004047">
    <property type="component" value="Unassembled WGS sequence"/>
</dbReference>
<dbReference type="RefSeq" id="WP_002800494.1">
    <property type="nucleotide sequence ID" value="NZ_CAIQ01000101.1"/>
</dbReference>
<name>I4IN74_MICAE</name>
<dbReference type="InterPro" id="IPR011856">
    <property type="entry name" value="tRNA_endonuc-like_dom_sf"/>
</dbReference>
<organism evidence="1 2">
    <name type="scientific">Microcystis aeruginosa PCC 9701</name>
    <dbReference type="NCBI Taxonomy" id="721123"/>
    <lineage>
        <taxon>Bacteria</taxon>
        <taxon>Bacillati</taxon>
        <taxon>Cyanobacteriota</taxon>
        <taxon>Cyanophyceae</taxon>
        <taxon>Oscillatoriophycideae</taxon>
        <taxon>Chroococcales</taxon>
        <taxon>Microcystaceae</taxon>
        <taxon>Microcystis</taxon>
    </lineage>
</organism>
<dbReference type="HOGENOM" id="CLU_132053_0_0_3"/>
<evidence type="ECO:0000313" key="1">
    <source>
        <dbReference type="EMBL" id="CCI35748.1"/>
    </source>
</evidence>
<dbReference type="InterPro" id="IPR011335">
    <property type="entry name" value="Restrct_endonuc-II-like"/>
</dbReference>
<reference evidence="1 2" key="1">
    <citation type="submission" date="2012-04" db="EMBL/GenBank/DDBJ databases">
        <authorList>
            <person name="Genoscope - CEA"/>
        </authorList>
    </citation>
    <scope>NUCLEOTIDE SEQUENCE [LARGE SCALE GENOMIC DNA]</scope>
    <source>
        <strain evidence="1 2">9701</strain>
    </source>
</reference>
<proteinExistence type="predicted"/>
<sequence>MPRYDLYHNQVKQALIKEGWQITDDPFTLDYKGIRLYADLGAERIFAAQKDLEKIVVEIKVFNSPSLMTELEKAIGQYNVYRSFLKRLEPQRRLYLAIPDDVYQDFFSLEPIQEVISDQLVFLIVFNPELEVINQWIK</sequence>
<dbReference type="SUPFAM" id="SSF52980">
    <property type="entry name" value="Restriction endonuclease-like"/>
    <property type="match status" value="1"/>
</dbReference>
<dbReference type="Pfam" id="PF08814">
    <property type="entry name" value="XisH"/>
    <property type="match status" value="1"/>
</dbReference>
<dbReference type="CDD" id="cd22366">
    <property type="entry name" value="XisH-like"/>
    <property type="match status" value="1"/>
</dbReference>
<dbReference type="AlphaFoldDB" id="I4IN74"/>
<accession>I4IN74</accession>
<gene>
    <name evidence="1" type="ORF">MICAK_190013</name>
</gene>
<evidence type="ECO:0000313" key="2">
    <source>
        <dbReference type="Proteomes" id="UP000004047"/>
    </source>
</evidence>
<dbReference type="GO" id="GO:0003676">
    <property type="term" value="F:nucleic acid binding"/>
    <property type="evidence" value="ECO:0007669"/>
    <property type="project" value="InterPro"/>
</dbReference>
<dbReference type="InterPro" id="IPR014919">
    <property type="entry name" value="XisH"/>
</dbReference>
<dbReference type="EMBL" id="CAIQ01000101">
    <property type="protein sequence ID" value="CCI35748.1"/>
    <property type="molecule type" value="Genomic_DNA"/>
</dbReference>
<comment type="caution">
    <text evidence="1">The sequence shown here is derived from an EMBL/GenBank/DDBJ whole genome shotgun (WGS) entry which is preliminary data.</text>
</comment>
<dbReference type="Gene3D" id="3.40.1350.10">
    <property type="match status" value="1"/>
</dbReference>